<dbReference type="Proteomes" id="UP000620156">
    <property type="component" value="Unassembled WGS sequence"/>
</dbReference>
<proteinExistence type="predicted"/>
<dbReference type="AlphaFoldDB" id="A0A918ETA8"/>
<feature type="compositionally biased region" description="Low complexity" evidence="1">
    <location>
        <begin position="69"/>
        <end position="84"/>
    </location>
</feature>
<feature type="compositionally biased region" description="Basic and acidic residues" evidence="1">
    <location>
        <begin position="1"/>
        <end position="16"/>
    </location>
</feature>
<feature type="region of interest" description="Disordered" evidence="1">
    <location>
        <begin position="1"/>
        <end position="31"/>
    </location>
</feature>
<evidence type="ECO:0000256" key="1">
    <source>
        <dbReference type="SAM" id="MobiDB-lite"/>
    </source>
</evidence>
<name>A0A918ETA8_9ACTN</name>
<sequence>MHRSAQRDQQHQRVEPAGRAGRPGGSARGRRLLVAATAVPVLLMASACSSDSGSGAGSGSGGDAKDESSASASPTPSASAVQAAAYGKLPDTCSVLSEKTLKDLVPEGAKSGKAISEGQPDVSGDCRWTSLADNGVDGSQYRWLSVSLLRLDSDEARGPGEERAAEQYEKKIGEAKSVDGAKNVRTEQVGGTGDQATLVRYDLKKDEGDFRQQTVVVRAENVVITLDYNGAGLAGDKTPDADDLSKDAKAAAKEVVTAVAEANEAGSGSPSAPASTDKPDAGSGSAIDKDSGSGSGSDSGSDSGSSGRKS</sequence>
<evidence type="ECO:0008006" key="4">
    <source>
        <dbReference type="Google" id="ProtNLM"/>
    </source>
</evidence>
<reference evidence="2" key="2">
    <citation type="submission" date="2020-09" db="EMBL/GenBank/DDBJ databases">
        <authorList>
            <person name="Sun Q."/>
            <person name="Ohkuma M."/>
        </authorList>
    </citation>
    <scope>NUCLEOTIDE SEQUENCE</scope>
    <source>
        <strain evidence="2">JCM 3131</strain>
    </source>
</reference>
<feature type="compositionally biased region" description="Low complexity" evidence="1">
    <location>
        <begin position="296"/>
        <end position="310"/>
    </location>
</feature>
<feature type="compositionally biased region" description="Basic and acidic residues" evidence="1">
    <location>
        <begin position="237"/>
        <end position="252"/>
    </location>
</feature>
<comment type="caution">
    <text evidence="2">The sequence shown here is derived from an EMBL/GenBank/DDBJ whole genome shotgun (WGS) entry which is preliminary data.</text>
</comment>
<evidence type="ECO:0000313" key="3">
    <source>
        <dbReference type="Proteomes" id="UP000620156"/>
    </source>
</evidence>
<feature type="region of interest" description="Disordered" evidence="1">
    <location>
        <begin position="229"/>
        <end position="310"/>
    </location>
</feature>
<gene>
    <name evidence="2" type="ORF">GCM10010145_34960</name>
</gene>
<keyword evidence="3" id="KW-1185">Reference proteome</keyword>
<dbReference type="EMBL" id="BMQK01000007">
    <property type="protein sequence ID" value="GGQ62094.1"/>
    <property type="molecule type" value="Genomic_DNA"/>
</dbReference>
<feature type="region of interest" description="Disordered" evidence="1">
    <location>
        <begin position="48"/>
        <end position="84"/>
    </location>
</feature>
<accession>A0A918ETA8</accession>
<feature type="compositionally biased region" description="Low complexity" evidence="1">
    <location>
        <begin position="253"/>
        <end position="286"/>
    </location>
</feature>
<organism evidence="2 3">
    <name type="scientific">Streptomyces ruber</name>
    <dbReference type="NCBI Taxonomy" id="83378"/>
    <lineage>
        <taxon>Bacteria</taxon>
        <taxon>Bacillati</taxon>
        <taxon>Actinomycetota</taxon>
        <taxon>Actinomycetes</taxon>
        <taxon>Kitasatosporales</taxon>
        <taxon>Streptomycetaceae</taxon>
        <taxon>Streptomyces</taxon>
    </lineage>
</organism>
<protein>
    <recommendedName>
        <fullName evidence="4">DUF3558 domain-containing protein</fullName>
    </recommendedName>
</protein>
<evidence type="ECO:0000313" key="2">
    <source>
        <dbReference type="EMBL" id="GGQ62094.1"/>
    </source>
</evidence>
<reference evidence="2" key="1">
    <citation type="journal article" date="2014" name="Int. J. Syst. Evol. Microbiol.">
        <title>Complete genome sequence of Corynebacterium casei LMG S-19264T (=DSM 44701T), isolated from a smear-ripened cheese.</title>
        <authorList>
            <consortium name="US DOE Joint Genome Institute (JGI-PGF)"/>
            <person name="Walter F."/>
            <person name="Albersmeier A."/>
            <person name="Kalinowski J."/>
            <person name="Ruckert C."/>
        </authorList>
    </citation>
    <scope>NUCLEOTIDE SEQUENCE</scope>
    <source>
        <strain evidence="2">JCM 3131</strain>
    </source>
</reference>
<dbReference type="RefSeq" id="WP_189217765.1">
    <property type="nucleotide sequence ID" value="NZ_BMQK01000007.1"/>
</dbReference>